<keyword evidence="1" id="KW-0812">Transmembrane</keyword>
<feature type="transmembrane region" description="Helical" evidence="1">
    <location>
        <begin position="255"/>
        <end position="276"/>
    </location>
</feature>
<dbReference type="InterPro" id="IPR036259">
    <property type="entry name" value="MFS_trans_sf"/>
</dbReference>
<evidence type="ECO:0000256" key="1">
    <source>
        <dbReference type="SAM" id="Phobius"/>
    </source>
</evidence>
<dbReference type="Pfam" id="PF07690">
    <property type="entry name" value="MFS_1"/>
    <property type="match status" value="1"/>
</dbReference>
<dbReference type="KEGG" id="rci:RCIX715"/>
<dbReference type="InterPro" id="IPR020846">
    <property type="entry name" value="MFS_dom"/>
</dbReference>
<keyword evidence="1" id="KW-0472">Membrane</keyword>
<evidence type="ECO:0000259" key="2">
    <source>
        <dbReference type="PROSITE" id="PS50850"/>
    </source>
</evidence>
<feature type="transmembrane region" description="Helical" evidence="1">
    <location>
        <begin position="309"/>
        <end position="330"/>
    </location>
</feature>
<dbReference type="GO" id="GO:0005886">
    <property type="term" value="C:plasma membrane"/>
    <property type="evidence" value="ECO:0007669"/>
    <property type="project" value="TreeGrafter"/>
</dbReference>
<feature type="transmembrane region" description="Helical" evidence="1">
    <location>
        <begin position="98"/>
        <end position="116"/>
    </location>
</feature>
<dbReference type="EMBL" id="AM114193">
    <property type="protein sequence ID" value="CAJ36102.1"/>
    <property type="molecule type" value="Genomic_DNA"/>
</dbReference>
<dbReference type="STRING" id="351160.RCIX715"/>
<feature type="transmembrane region" description="Helical" evidence="1">
    <location>
        <begin position="137"/>
        <end position="159"/>
    </location>
</feature>
<keyword evidence="4" id="KW-1185">Reference proteome</keyword>
<dbReference type="GO" id="GO:0022857">
    <property type="term" value="F:transmembrane transporter activity"/>
    <property type="evidence" value="ECO:0007669"/>
    <property type="project" value="InterPro"/>
</dbReference>
<dbReference type="AlphaFoldDB" id="Q0W691"/>
<proteinExistence type="predicted"/>
<dbReference type="Proteomes" id="UP000000663">
    <property type="component" value="Chromosome"/>
</dbReference>
<sequence>MKNDNAFDSFRVMLLALGHFTVDVYANLLPPLLPVFYIMYSLNDTAISLLTAVFSVTSTLIQPVFGYIADKYGKKWIAALGVAWVSVGMCLLGEAPGYMALVIMVGLAGIGSSMYHPQASAMVPKVSGNRKGLGMSLFMAGGNIGYSLMPLIAVIIVAVFGVHSLIWLIPPGVIVGLLIYLYAPRMDVDRQSTLDLRTLFGSFREVKGPLTTLLTVVSLRAWVCMGMITFIPIYFMHSHFEGWALFGHDIAGIGYAITLFLFILADAVGGIIGGWAADRWGNKKVTVPTLLAAAPVLFLAFVVPDILVWPLIVLAGGLVYASISPTTLLAQEMLPRSQGMAGGLTLGFANGIGGLLVLVTGVISDYLGRFDAILSLILILVIAGLIAAMLPGDKLKVEAPAPMIKQ</sequence>
<feature type="transmembrane region" description="Helical" evidence="1">
    <location>
        <begin position="342"/>
        <end position="364"/>
    </location>
</feature>
<protein>
    <submittedName>
        <fullName evidence="3">Permease (Major facilitator superfamily)</fullName>
    </submittedName>
</protein>
<evidence type="ECO:0000313" key="4">
    <source>
        <dbReference type="Proteomes" id="UP000000663"/>
    </source>
</evidence>
<dbReference type="SUPFAM" id="SSF103473">
    <property type="entry name" value="MFS general substrate transporter"/>
    <property type="match status" value="1"/>
</dbReference>
<feature type="transmembrane region" description="Helical" evidence="1">
    <location>
        <begin position="46"/>
        <end position="69"/>
    </location>
</feature>
<name>Q0W691_METAR</name>
<dbReference type="InterPro" id="IPR011701">
    <property type="entry name" value="MFS"/>
</dbReference>
<dbReference type="RefSeq" id="WP_012036407.1">
    <property type="nucleotide sequence ID" value="NC_009464.1"/>
</dbReference>
<dbReference type="Gene3D" id="1.20.1250.20">
    <property type="entry name" value="MFS general substrate transporter like domains"/>
    <property type="match status" value="1"/>
</dbReference>
<evidence type="ECO:0000313" key="3">
    <source>
        <dbReference type="EMBL" id="CAJ36102.1"/>
    </source>
</evidence>
<feature type="transmembrane region" description="Helical" evidence="1">
    <location>
        <begin position="76"/>
        <end position="92"/>
    </location>
</feature>
<dbReference type="CDD" id="cd17478">
    <property type="entry name" value="MFS_FsR"/>
    <property type="match status" value="1"/>
</dbReference>
<accession>Q0W691</accession>
<keyword evidence="1" id="KW-1133">Transmembrane helix</keyword>
<reference evidence="3 4" key="1">
    <citation type="journal article" date="2006" name="Science">
        <title>Genome of rice cluster I archaea -- the key methane producers in the rice rhizosphere.</title>
        <authorList>
            <person name="Erkel C."/>
            <person name="Kube M."/>
            <person name="Reinhardt R."/>
            <person name="Liesack W."/>
        </authorList>
    </citation>
    <scope>NUCLEOTIDE SEQUENCE [LARGE SCALE GENOMIC DNA]</scope>
    <source>
        <strain evidence="4">DSM 22066 / NBRC 105507 / MRE50</strain>
    </source>
</reference>
<organism evidence="3 4">
    <name type="scientific">Methanocella arvoryzae (strain DSM 22066 / NBRC 105507 / MRE50)</name>
    <dbReference type="NCBI Taxonomy" id="351160"/>
    <lineage>
        <taxon>Archaea</taxon>
        <taxon>Methanobacteriati</taxon>
        <taxon>Methanobacteriota</taxon>
        <taxon>Stenosarchaea group</taxon>
        <taxon>Methanomicrobia</taxon>
        <taxon>Methanocellales</taxon>
        <taxon>Methanocellaceae</taxon>
        <taxon>Methanocella</taxon>
    </lineage>
</organism>
<dbReference type="PANTHER" id="PTHR43129:SF1">
    <property type="entry name" value="FOSMIDOMYCIN RESISTANCE PROTEIN"/>
    <property type="match status" value="1"/>
</dbReference>
<feature type="transmembrane region" description="Helical" evidence="1">
    <location>
        <begin position="370"/>
        <end position="390"/>
    </location>
</feature>
<gene>
    <name evidence="3" type="ORF">RCIX715</name>
</gene>
<dbReference type="eggNOG" id="arCOG00130">
    <property type="taxonomic scope" value="Archaea"/>
</dbReference>
<dbReference type="PANTHER" id="PTHR43129">
    <property type="entry name" value="FOSMIDOMYCIN RESISTANCE PROTEIN"/>
    <property type="match status" value="1"/>
</dbReference>
<feature type="transmembrane region" description="Helical" evidence="1">
    <location>
        <begin position="165"/>
        <end position="183"/>
    </location>
</feature>
<feature type="transmembrane region" description="Helical" evidence="1">
    <location>
        <begin position="12"/>
        <end position="40"/>
    </location>
</feature>
<feature type="transmembrane region" description="Helical" evidence="1">
    <location>
        <begin position="213"/>
        <end position="235"/>
    </location>
</feature>
<feature type="transmembrane region" description="Helical" evidence="1">
    <location>
        <begin position="285"/>
        <end position="303"/>
    </location>
</feature>
<feature type="domain" description="Major facilitator superfamily (MFS) profile" evidence="2">
    <location>
        <begin position="11"/>
        <end position="396"/>
    </location>
</feature>
<dbReference type="PROSITE" id="PS50850">
    <property type="entry name" value="MFS"/>
    <property type="match status" value="1"/>
</dbReference>
<dbReference type="GeneID" id="5145196"/>